<comment type="caution">
    <text evidence="1">The sequence shown here is derived from an EMBL/GenBank/DDBJ whole genome shotgun (WGS) entry which is preliminary data.</text>
</comment>
<accession>C0DB11</accession>
<dbReference type="Proteomes" id="UP000004756">
    <property type="component" value="Unassembled WGS sequence"/>
</dbReference>
<organism evidence="1 2">
    <name type="scientific">[Clostridium] asparagiforme DSM 15981</name>
    <dbReference type="NCBI Taxonomy" id="518636"/>
    <lineage>
        <taxon>Bacteria</taxon>
        <taxon>Bacillati</taxon>
        <taxon>Bacillota</taxon>
        <taxon>Clostridia</taxon>
        <taxon>Lachnospirales</taxon>
        <taxon>Lachnospiraceae</taxon>
        <taxon>Enterocloster</taxon>
    </lineage>
</organism>
<dbReference type="AlphaFoldDB" id="C0DB11"/>
<reference evidence="1 2" key="2">
    <citation type="submission" date="2009-02" db="EMBL/GenBank/DDBJ databases">
        <title>Draft genome sequence of Clostridium asparagiforme (DSM 15981).</title>
        <authorList>
            <person name="Sudarsanam P."/>
            <person name="Ley R."/>
            <person name="Guruge J."/>
            <person name="Turnbaugh P.J."/>
            <person name="Mahowald M."/>
            <person name="Liep D."/>
            <person name="Gordon J."/>
        </authorList>
    </citation>
    <scope>NUCLEOTIDE SEQUENCE [LARGE SCALE GENOMIC DNA]</scope>
    <source>
        <strain evidence="1 2">DSM 15981</strain>
    </source>
</reference>
<keyword evidence="2" id="KW-1185">Reference proteome</keyword>
<name>C0DB11_9FIRM</name>
<gene>
    <name evidence="1" type="ORF">CLOSTASPAR_06466</name>
</gene>
<protein>
    <submittedName>
        <fullName evidence="1">Uncharacterized protein</fullName>
    </submittedName>
</protein>
<evidence type="ECO:0000313" key="2">
    <source>
        <dbReference type="Proteomes" id="UP000004756"/>
    </source>
</evidence>
<dbReference type="EMBL" id="ACCJ01000545">
    <property type="protein sequence ID" value="EEG51426.1"/>
    <property type="molecule type" value="Genomic_DNA"/>
</dbReference>
<evidence type="ECO:0000313" key="1">
    <source>
        <dbReference type="EMBL" id="EEG51426.1"/>
    </source>
</evidence>
<reference evidence="1 2" key="1">
    <citation type="submission" date="2009-01" db="EMBL/GenBank/DDBJ databases">
        <authorList>
            <person name="Fulton L."/>
            <person name="Clifton S."/>
            <person name="Fulton B."/>
            <person name="Xu J."/>
            <person name="Minx P."/>
            <person name="Pepin K.H."/>
            <person name="Johnson M."/>
            <person name="Bhonagiri V."/>
            <person name="Nash W.E."/>
            <person name="Mardis E.R."/>
            <person name="Wilson R.K."/>
        </authorList>
    </citation>
    <scope>NUCLEOTIDE SEQUENCE [LARGE SCALE GENOMIC DNA]</scope>
    <source>
        <strain evidence="1 2">DSM 15981</strain>
    </source>
</reference>
<proteinExistence type="predicted"/>
<dbReference type="HOGENOM" id="CLU_3023803_0_0_9"/>
<sequence length="55" mass="6304">MSIRCENWHGNPLTSELGAASYTNFPAVRTVTLIYESEKKEGFIWPSRRSSILKM</sequence>